<dbReference type="InterPro" id="IPR036680">
    <property type="entry name" value="SPOR-like_sf"/>
</dbReference>
<reference evidence="4" key="1">
    <citation type="journal article" date="2014" name="Soil Biol. Biochem.">
        <title>Structure and function of bacterial communities in ageing soils: Insights from the Mendocino ecological staircase.</title>
        <authorList>
            <person name="Uroz S."/>
            <person name="Tech J.J."/>
            <person name="Sawaya N.A."/>
            <person name="Frey-Klett P."/>
            <person name="Leveau J.H.J."/>
        </authorList>
    </citation>
    <scope>NUCLEOTIDE SEQUENCE [LARGE SCALE GENOMIC DNA]</scope>
    <source>
        <strain evidence="4">Cal35</strain>
    </source>
</reference>
<evidence type="ECO:0000313" key="3">
    <source>
        <dbReference type="EMBL" id="AIY44034.1"/>
    </source>
</evidence>
<dbReference type="PANTHER" id="PTHR38687:SF1">
    <property type="entry name" value="CELL DIVISION PROTEIN DEDD"/>
    <property type="match status" value="1"/>
</dbReference>
<dbReference type="GO" id="GO:0032153">
    <property type="term" value="C:cell division site"/>
    <property type="evidence" value="ECO:0007669"/>
    <property type="project" value="TreeGrafter"/>
</dbReference>
<dbReference type="STRING" id="279058.LT85_4876"/>
<dbReference type="Proteomes" id="UP000030302">
    <property type="component" value="Chromosome"/>
</dbReference>
<dbReference type="EMBL" id="CP009962">
    <property type="protein sequence ID" value="AIY44034.1"/>
    <property type="molecule type" value="Genomic_DNA"/>
</dbReference>
<dbReference type="GO" id="GO:0042834">
    <property type="term" value="F:peptidoglycan binding"/>
    <property type="evidence" value="ECO:0007669"/>
    <property type="project" value="InterPro"/>
</dbReference>
<dbReference type="SUPFAM" id="SSF110997">
    <property type="entry name" value="Sporulation related repeat"/>
    <property type="match status" value="1"/>
</dbReference>
<keyword evidence="1" id="KW-1133">Transmembrane helix</keyword>
<dbReference type="HOGENOM" id="CLU_076835_1_0_4"/>
<dbReference type="RefSeq" id="WP_038494158.1">
    <property type="nucleotide sequence ID" value="NZ_CP009962.1"/>
</dbReference>
<feature type="transmembrane region" description="Helical" evidence="1">
    <location>
        <begin position="21"/>
        <end position="42"/>
    </location>
</feature>
<dbReference type="InterPro" id="IPR007730">
    <property type="entry name" value="SPOR-like_dom"/>
</dbReference>
<sequence length="250" mass="26117">MSKLNNRFQTKLNYKQAGGTLLGLIFGLIIGLAIAVVVAIMITKTPTPFTNKAAKADKPADAITTPVAPAASATGTDQLPDPNKSLYGNKDAAKEAAKAFTPANPANPAIPPAPTDGSPAAVSQAAEKKLDALVAKAQEKPAPVVDKSTADKAKKVAGDIAEAKTKAAVADDNYIYFLQVGAFREQNEAESAKAKLALMGFEAKISERQADTGSLYRVRVGPFNQLETMNRIRGKLSDNGVNAAVVRAAK</sequence>
<dbReference type="Pfam" id="PF05036">
    <property type="entry name" value="SPOR"/>
    <property type="match status" value="1"/>
</dbReference>
<dbReference type="PANTHER" id="PTHR38687">
    <property type="entry name" value="CELL DIVISION PROTEIN DEDD-RELATED"/>
    <property type="match status" value="1"/>
</dbReference>
<dbReference type="OrthoDB" id="7063246at2"/>
<keyword evidence="1" id="KW-0812">Transmembrane</keyword>
<protein>
    <submittedName>
        <fullName evidence="3">Cell division protein FtsN</fullName>
    </submittedName>
</protein>
<accession>A0A0A1FK34</accession>
<dbReference type="GO" id="GO:0030428">
    <property type="term" value="C:cell septum"/>
    <property type="evidence" value="ECO:0007669"/>
    <property type="project" value="TreeGrafter"/>
</dbReference>
<proteinExistence type="predicted"/>
<feature type="domain" description="SPOR" evidence="2">
    <location>
        <begin position="170"/>
        <end position="248"/>
    </location>
</feature>
<evidence type="ECO:0000256" key="1">
    <source>
        <dbReference type="SAM" id="Phobius"/>
    </source>
</evidence>
<evidence type="ECO:0000259" key="2">
    <source>
        <dbReference type="PROSITE" id="PS51724"/>
    </source>
</evidence>
<dbReference type="AlphaFoldDB" id="A0A0A1FK34"/>
<keyword evidence="4" id="KW-1185">Reference proteome</keyword>
<dbReference type="GO" id="GO:0032506">
    <property type="term" value="P:cytokinetic process"/>
    <property type="evidence" value="ECO:0007669"/>
    <property type="project" value="TreeGrafter"/>
</dbReference>
<dbReference type="KEGG" id="care:LT85_4876"/>
<dbReference type="Gene3D" id="3.30.70.1070">
    <property type="entry name" value="Sporulation related repeat"/>
    <property type="match status" value="1"/>
</dbReference>
<keyword evidence="3" id="KW-0131">Cell cycle</keyword>
<organism evidence="3 4">
    <name type="scientific">Collimonas arenae</name>
    <dbReference type="NCBI Taxonomy" id="279058"/>
    <lineage>
        <taxon>Bacteria</taxon>
        <taxon>Pseudomonadati</taxon>
        <taxon>Pseudomonadota</taxon>
        <taxon>Betaproteobacteria</taxon>
        <taxon>Burkholderiales</taxon>
        <taxon>Oxalobacteraceae</taxon>
        <taxon>Collimonas</taxon>
    </lineage>
</organism>
<keyword evidence="1" id="KW-0472">Membrane</keyword>
<evidence type="ECO:0000313" key="4">
    <source>
        <dbReference type="Proteomes" id="UP000030302"/>
    </source>
</evidence>
<dbReference type="PROSITE" id="PS51724">
    <property type="entry name" value="SPOR"/>
    <property type="match status" value="1"/>
</dbReference>
<gene>
    <name evidence="3" type="primary">ftsN</name>
    <name evidence="3" type="ORF">LT85_4876</name>
</gene>
<keyword evidence="3" id="KW-0132">Cell division</keyword>
<dbReference type="InterPro" id="IPR052521">
    <property type="entry name" value="Cell_div_SPOR-domain"/>
</dbReference>
<name>A0A0A1FK34_9BURK</name>